<comment type="subcellular location">
    <subcellularLocation>
        <location evidence="1">Cell membrane</location>
        <topology evidence="1">Multi-pass membrane protein</topology>
    </subcellularLocation>
</comment>
<accession>A0A7W3QS32</accession>
<dbReference type="EC" id="3.6.1.27" evidence="9"/>
<evidence type="ECO:0000313" key="9">
    <source>
        <dbReference type="EMBL" id="MBA8957415.1"/>
    </source>
</evidence>
<protein>
    <submittedName>
        <fullName evidence="9">Undecaprenyl-diphosphatase</fullName>
        <ecNumber evidence="9">3.6.1.27</ecNumber>
    </submittedName>
</protein>
<dbReference type="Gene3D" id="1.20.144.10">
    <property type="entry name" value="Phosphatidic acid phosphatase type 2/haloperoxidase"/>
    <property type="match status" value="1"/>
</dbReference>
<sequence length="217" mass="23236">MAAPDRAGAVEVSRGEMLDRRPRADDQHGARAWQAMIGACQAARGRVRRLDGRMLEWVVAHPDPMLDRWMPRLSRATDHLVAWWAVAAVMAAAGGRQSREAARWGLVAMLLTRPVCNAAVKNLIGRSRPPERIRRRRPGRVPESGSFPSGHTAAATAFVTAAALAAPRVGPPLGVLAVGVAYARVYTAAHYPSDVAAGALLGVTVALTLHLPLRADE</sequence>
<proteinExistence type="predicted"/>
<keyword evidence="5" id="KW-1133">Transmembrane helix</keyword>
<dbReference type="PANTHER" id="PTHR14969:SF62">
    <property type="entry name" value="DECAPRENYLPHOSPHORYL-5-PHOSPHORIBOSE PHOSPHATASE RV3807C-RELATED"/>
    <property type="match status" value="1"/>
</dbReference>
<dbReference type="SUPFAM" id="SSF48317">
    <property type="entry name" value="Acid phosphatase/Vanadium-dependent haloperoxidase"/>
    <property type="match status" value="1"/>
</dbReference>
<feature type="compositionally biased region" description="Basic and acidic residues" evidence="7">
    <location>
        <begin position="13"/>
        <end position="25"/>
    </location>
</feature>
<keyword evidence="6" id="KW-0472">Membrane</keyword>
<name>A0A7W3QS32_ACTNM</name>
<keyword evidence="10" id="KW-1185">Reference proteome</keyword>
<evidence type="ECO:0000259" key="8">
    <source>
        <dbReference type="SMART" id="SM00014"/>
    </source>
</evidence>
<dbReference type="PANTHER" id="PTHR14969">
    <property type="entry name" value="SPHINGOSINE-1-PHOSPHATE PHOSPHOHYDROLASE"/>
    <property type="match status" value="1"/>
</dbReference>
<keyword evidence="4 9" id="KW-0378">Hydrolase</keyword>
<evidence type="ECO:0000313" key="10">
    <source>
        <dbReference type="Proteomes" id="UP000572680"/>
    </source>
</evidence>
<evidence type="ECO:0000256" key="5">
    <source>
        <dbReference type="ARBA" id="ARBA00022989"/>
    </source>
</evidence>
<organism evidence="9 10">
    <name type="scientific">Actinomadura namibiensis</name>
    <dbReference type="NCBI Taxonomy" id="182080"/>
    <lineage>
        <taxon>Bacteria</taxon>
        <taxon>Bacillati</taxon>
        <taxon>Actinomycetota</taxon>
        <taxon>Actinomycetes</taxon>
        <taxon>Streptosporangiales</taxon>
        <taxon>Thermomonosporaceae</taxon>
        <taxon>Actinomadura</taxon>
    </lineage>
</organism>
<dbReference type="RefSeq" id="WP_312898404.1">
    <property type="nucleotide sequence ID" value="NZ_BAAALP010000137.1"/>
</dbReference>
<dbReference type="Pfam" id="PF01569">
    <property type="entry name" value="PAP2"/>
    <property type="match status" value="1"/>
</dbReference>
<dbReference type="Proteomes" id="UP000572680">
    <property type="component" value="Unassembled WGS sequence"/>
</dbReference>
<keyword evidence="2" id="KW-1003">Cell membrane</keyword>
<feature type="domain" description="Phosphatidic acid phosphatase type 2/haloperoxidase" evidence="8">
    <location>
        <begin position="104"/>
        <end position="210"/>
    </location>
</feature>
<dbReference type="SMART" id="SM00014">
    <property type="entry name" value="acidPPc"/>
    <property type="match status" value="1"/>
</dbReference>
<dbReference type="GO" id="GO:0050380">
    <property type="term" value="F:undecaprenyl-diphosphatase activity"/>
    <property type="evidence" value="ECO:0007669"/>
    <property type="project" value="UniProtKB-EC"/>
</dbReference>
<feature type="region of interest" description="Disordered" evidence="7">
    <location>
        <begin position="1"/>
        <end position="25"/>
    </location>
</feature>
<reference evidence="9 10" key="1">
    <citation type="submission" date="2020-08" db="EMBL/GenBank/DDBJ databases">
        <title>Genomic Encyclopedia of Type Strains, Phase IV (KMG-IV): sequencing the most valuable type-strain genomes for metagenomic binning, comparative biology and taxonomic classification.</title>
        <authorList>
            <person name="Goeker M."/>
        </authorList>
    </citation>
    <scope>NUCLEOTIDE SEQUENCE [LARGE SCALE GENOMIC DNA]</scope>
    <source>
        <strain evidence="9 10">DSM 44197</strain>
    </source>
</reference>
<comment type="caution">
    <text evidence="9">The sequence shown here is derived from an EMBL/GenBank/DDBJ whole genome shotgun (WGS) entry which is preliminary data.</text>
</comment>
<evidence type="ECO:0000256" key="3">
    <source>
        <dbReference type="ARBA" id="ARBA00022692"/>
    </source>
</evidence>
<evidence type="ECO:0000256" key="4">
    <source>
        <dbReference type="ARBA" id="ARBA00022801"/>
    </source>
</evidence>
<dbReference type="CDD" id="cd01610">
    <property type="entry name" value="PAP2_like"/>
    <property type="match status" value="1"/>
</dbReference>
<keyword evidence="3" id="KW-0812">Transmembrane</keyword>
<evidence type="ECO:0000256" key="7">
    <source>
        <dbReference type="SAM" id="MobiDB-lite"/>
    </source>
</evidence>
<evidence type="ECO:0000256" key="1">
    <source>
        <dbReference type="ARBA" id="ARBA00004651"/>
    </source>
</evidence>
<gene>
    <name evidence="9" type="ORF">HNR61_009108</name>
</gene>
<evidence type="ECO:0000256" key="2">
    <source>
        <dbReference type="ARBA" id="ARBA00022475"/>
    </source>
</evidence>
<dbReference type="InterPro" id="IPR000326">
    <property type="entry name" value="PAP2/HPO"/>
</dbReference>
<dbReference type="AlphaFoldDB" id="A0A7W3QS32"/>
<dbReference type="GO" id="GO:0005886">
    <property type="term" value="C:plasma membrane"/>
    <property type="evidence" value="ECO:0007669"/>
    <property type="project" value="UniProtKB-SubCell"/>
</dbReference>
<evidence type="ECO:0000256" key="6">
    <source>
        <dbReference type="ARBA" id="ARBA00023136"/>
    </source>
</evidence>
<dbReference type="EMBL" id="JACJIA010000023">
    <property type="protein sequence ID" value="MBA8957415.1"/>
    <property type="molecule type" value="Genomic_DNA"/>
</dbReference>
<dbReference type="InterPro" id="IPR036938">
    <property type="entry name" value="PAP2/HPO_sf"/>
</dbReference>